<sequence>MGKPLCSFDDIARSFAPGDHLFLPGCGSEACDLVTALHGVEQLQITTTFVPGINPTPIDDFAASTRVTGLFMTPALSAPQARGQYRHLPLSYAGFARYAQDNFTPDAIALTVSEPNAQGMVSLGTSVEFSALVLARAPRKIAVINPNMPYVATSHCLPLSTFDTIARSDTPLRTYDVGPRQPEAEQIATHLAGLIPDGAALQVGLGKVPDALFAQLHDRKGLRLHSGMFSDGVIGLNGAGALSPDWPHMTCALIGSPALYDWAGRQDQISVTGCEHTHDPARIAAIDGFITVNTALEVDLFGQCNLETANGRAVSSPGGAPDFARAGRMSHGGLSIVALPSSFAKGTQSRITAAIHAPGLVSLARYDIDMIITEHGIADLRKGSTHDRAEAIINIAAPAFRADLTEQWNVIKNRL</sequence>
<dbReference type="GO" id="GO:0008775">
    <property type="term" value="F:acetate CoA-transferase activity"/>
    <property type="evidence" value="ECO:0007669"/>
    <property type="project" value="InterPro"/>
</dbReference>
<dbReference type="OrthoDB" id="9801795at2"/>
<dbReference type="InterPro" id="IPR026888">
    <property type="entry name" value="AcetylCoA_hyd_C"/>
</dbReference>
<protein>
    <submittedName>
        <fullName evidence="2">Acyl-CoA hydrolase</fullName>
    </submittedName>
</protein>
<name>A0A1H9BXN2_9RHOB</name>
<dbReference type="EMBL" id="FOEP01000003">
    <property type="protein sequence ID" value="SEP93511.1"/>
    <property type="molecule type" value="Genomic_DNA"/>
</dbReference>
<proteinExistence type="predicted"/>
<evidence type="ECO:0000259" key="1">
    <source>
        <dbReference type="Pfam" id="PF13336"/>
    </source>
</evidence>
<keyword evidence="2" id="KW-0378">Hydrolase</keyword>
<dbReference type="InterPro" id="IPR038460">
    <property type="entry name" value="AcetylCoA_hyd_C_sf"/>
</dbReference>
<organism evidence="2 3">
    <name type="scientific">Thalassovita taeanensis</name>
    <dbReference type="NCBI Taxonomy" id="657014"/>
    <lineage>
        <taxon>Bacteria</taxon>
        <taxon>Pseudomonadati</taxon>
        <taxon>Pseudomonadota</taxon>
        <taxon>Alphaproteobacteria</taxon>
        <taxon>Rhodobacterales</taxon>
        <taxon>Roseobacteraceae</taxon>
        <taxon>Thalassovita</taxon>
    </lineage>
</organism>
<keyword evidence="3" id="KW-1185">Reference proteome</keyword>
<gene>
    <name evidence="2" type="ORF">SAMN04488092_10335</name>
</gene>
<dbReference type="SUPFAM" id="SSF100950">
    <property type="entry name" value="NagB/RpiA/CoA transferase-like"/>
    <property type="match status" value="2"/>
</dbReference>
<dbReference type="Pfam" id="PF13336">
    <property type="entry name" value="AcetylCoA_hyd_C"/>
    <property type="match status" value="1"/>
</dbReference>
<dbReference type="AlphaFoldDB" id="A0A1H9BXN2"/>
<dbReference type="GO" id="GO:0006083">
    <property type="term" value="P:acetate metabolic process"/>
    <property type="evidence" value="ECO:0007669"/>
    <property type="project" value="InterPro"/>
</dbReference>
<dbReference type="Proteomes" id="UP000198634">
    <property type="component" value="Unassembled WGS sequence"/>
</dbReference>
<evidence type="ECO:0000313" key="3">
    <source>
        <dbReference type="Proteomes" id="UP000198634"/>
    </source>
</evidence>
<dbReference type="InterPro" id="IPR046433">
    <property type="entry name" value="ActCoA_hydro"/>
</dbReference>
<dbReference type="GO" id="GO:0016787">
    <property type="term" value="F:hydrolase activity"/>
    <property type="evidence" value="ECO:0007669"/>
    <property type="project" value="UniProtKB-KW"/>
</dbReference>
<dbReference type="Gene3D" id="3.30.750.70">
    <property type="entry name" value="4-hydroxybutyrate coenzyme like domains"/>
    <property type="match status" value="1"/>
</dbReference>
<dbReference type="STRING" id="657014.SAMN04488092_10335"/>
<dbReference type="InterPro" id="IPR037171">
    <property type="entry name" value="NagB/RpiA_transferase-like"/>
</dbReference>
<dbReference type="RefSeq" id="WP_090268766.1">
    <property type="nucleotide sequence ID" value="NZ_FOEP01000003.1"/>
</dbReference>
<dbReference type="Gene3D" id="3.40.1080.10">
    <property type="entry name" value="Glutaconate Coenzyme A-transferase"/>
    <property type="match status" value="1"/>
</dbReference>
<dbReference type="PANTHER" id="PTHR21432:SF20">
    <property type="entry name" value="ACETYL-COA HYDROLASE"/>
    <property type="match status" value="1"/>
</dbReference>
<dbReference type="Gene3D" id="3.40.1080.20">
    <property type="entry name" value="Acetyl-CoA hydrolase/transferase C-terminal domain"/>
    <property type="match status" value="1"/>
</dbReference>
<evidence type="ECO:0000313" key="2">
    <source>
        <dbReference type="EMBL" id="SEP93511.1"/>
    </source>
</evidence>
<dbReference type="PANTHER" id="PTHR21432">
    <property type="entry name" value="ACETYL-COA HYDROLASE-RELATED"/>
    <property type="match status" value="1"/>
</dbReference>
<reference evidence="2 3" key="1">
    <citation type="submission" date="2016-10" db="EMBL/GenBank/DDBJ databases">
        <authorList>
            <person name="de Groot N.N."/>
        </authorList>
    </citation>
    <scope>NUCLEOTIDE SEQUENCE [LARGE SCALE GENOMIC DNA]</scope>
    <source>
        <strain evidence="2 3">DSM 22007</strain>
    </source>
</reference>
<feature type="domain" description="Acetyl-CoA hydrolase/transferase C-terminal" evidence="1">
    <location>
        <begin position="255"/>
        <end position="407"/>
    </location>
</feature>
<accession>A0A1H9BXN2</accession>